<dbReference type="OrthoDB" id="4213751at2"/>
<feature type="binding site" description="in other chain" evidence="6">
    <location>
        <position position="89"/>
    </location>
    <ligand>
        <name>5-phospho-alpha-D-ribose 1-diphosphate</name>
        <dbReference type="ChEBI" id="CHEBI:58017"/>
        <note>ligand shared between dimeric partners</note>
    </ligand>
</feature>
<dbReference type="EC" id="2.4.2.10" evidence="2 6"/>
<dbReference type="InterPro" id="IPR004467">
    <property type="entry name" value="Or_phspho_trans_dom"/>
</dbReference>
<keyword evidence="9" id="KW-1185">Reference proteome</keyword>
<evidence type="ECO:0000256" key="3">
    <source>
        <dbReference type="ARBA" id="ARBA00022676"/>
    </source>
</evidence>
<organism evidence="8 9">
    <name type="scientific">Paenibacillus cellulosilyticus</name>
    <dbReference type="NCBI Taxonomy" id="375489"/>
    <lineage>
        <taxon>Bacteria</taxon>
        <taxon>Bacillati</taxon>
        <taxon>Bacillota</taxon>
        <taxon>Bacilli</taxon>
        <taxon>Bacillales</taxon>
        <taxon>Paenibacillaceae</taxon>
        <taxon>Paenibacillus</taxon>
    </lineage>
</organism>
<comment type="function">
    <text evidence="6">Catalyzes the transfer of a ribosyl phosphate group from 5-phosphoribose 1-diphosphate to orotate, leading to the formation of orotidine monophosphate (OMP).</text>
</comment>
<feature type="binding site" evidence="6">
    <location>
        <position position="146"/>
    </location>
    <ligand>
        <name>orotate</name>
        <dbReference type="ChEBI" id="CHEBI:30839"/>
    </ligand>
</feature>
<dbReference type="SUPFAM" id="SSF53271">
    <property type="entry name" value="PRTase-like"/>
    <property type="match status" value="1"/>
</dbReference>
<comment type="cofactor">
    <cofactor evidence="6">
        <name>Mg(2+)</name>
        <dbReference type="ChEBI" id="CHEBI:18420"/>
    </cofactor>
</comment>
<keyword evidence="5 6" id="KW-0665">Pyrimidine biosynthesis</keyword>
<keyword evidence="3 6" id="KW-0328">Glycosyltransferase</keyword>
<dbReference type="GO" id="GO:0044205">
    <property type="term" value="P:'de novo' UMP biosynthetic process"/>
    <property type="evidence" value="ECO:0007669"/>
    <property type="project" value="UniProtKB-UniRule"/>
</dbReference>
<feature type="binding site" evidence="6">
    <location>
        <position position="92"/>
    </location>
    <ligand>
        <name>5-phospho-alpha-D-ribose 1-diphosphate</name>
        <dbReference type="ChEBI" id="CHEBI:58017"/>
        <note>ligand shared between dimeric partners</note>
    </ligand>
</feature>
<dbReference type="GO" id="GO:0000287">
    <property type="term" value="F:magnesium ion binding"/>
    <property type="evidence" value="ECO:0007669"/>
    <property type="project" value="UniProtKB-UniRule"/>
</dbReference>
<protein>
    <recommendedName>
        <fullName evidence="2 6">Orotate phosphoribosyltransferase</fullName>
        <shortName evidence="6">OPRT</shortName>
        <shortName evidence="6">OPRTase</shortName>
        <ecNumber evidence="2 6">2.4.2.10</ecNumber>
    </recommendedName>
</protein>
<evidence type="ECO:0000313" key="8">
    <source>
        <dbReference type="EMBL" id="PWW04895.1"/>
    </source>
</evidence>
<evidence type="ECO:0000256" key="2">
    <source>
        <dbReference type="ARBA" id="ARBA00011971"/>
    </source>
</evidence>
<dbReference type="GO" id="GO:0019856">
    <property type="term" value="P:pyrimidine nucleobase biosynthetic process"/>
    <property type="evidence" value="ECO:0007669"/>
    <property type="project" value="TreeGrafter"/>
</dbReference>
<feature type="binding site" evidence="6">
    <location>
        <position position="118"/>
    </location>
    <ligand>
        <name>orotate</name>
        <dbReference type="ChEBI" id="CHEBI:30839"/>
    </ligand>
</feature>
<name>A0A2V2YUX0_9BACL</name>
<evidence type="ECO:0000256" key="4">
    <source>
        <dbReference type="ARBA" id="ARBA00022679"/>
    </source>
</evidence>
<dbReference type="GO" id="GO:0004588">
    <property type="term" value="F:orotate phosphoribosyltransferase activity"/>
    <property type="evidence" value="ECO:0007669"/>
    <property type="project" value="UniProtKB-UniRule"/>
</dbReference>
<gene>
    <name evidence="6" type="primary">pyrE</name>
    <name evidence="8" type="ORF">DFQ01_106180</name>
</gene>
<evidence type="ECO:0000256" key="1">
    <source>
        <dbReference type="ARBA" id="ARBA00004889"/>
    </source>
</evidence>
<dbReference type="PANTHER" id="PTHR19278:SF9">
    <property type="entry name" value="URIDINE 5'-MONOPHOSPHATE SYNTHASE"/>
    <property type="match status" value="1"/>
</dbReference>
<comment type="similarity">
    <text evidence="6">Belongs to the purine/pyrimidine phosphoribosyltransferase family. PyrE subfamily.</text>
</comment>
<dbReference type="Proteomes" id="UP000246635">
    <property type="component" value="Unassembled WGS sequence"/>
</dbReference>
<dbReference type="EMBL" id="QGTQ01000006">
    <property type="protein sequence ID" value="PWW04895.1"/>
    <property type="molecule type" value="Genomic_DNA"/>
</dbReference>
<keyword evidence="6" id="KW-0460">Magnesium</keyword>
<dbReference type="HAMAP" id="MF_01208">
    <property type="entry name" value="PyrE"/>
    <property type="match status" value="1"/>
</dbReference>
<proteinExistence type="inferred from homology"/>
<comment type="subunit">
    <text evidence="6">Homodimer.</text>
</comment>
<comment type="caution">
    <text evidence="8">The sequence shown here is derived from an EMBL/GenBank/DDBJ whole genome shotgun (WGS) entry which is preliminary data.</text>
</comment>
<comment type="catalytic activity">
    <reaction evidence="6">
        <text>orotidine 5'-phosphate + diphosphate = orotate + 5-phospho-alpha-D-ribose 1-diphosphate</text>
        <dbReference type="Rhea" id="RHEA:10380"/>
        <dbReference type="ChEBI" id="CHEBI:30839"/>
        <dbReference type="ChEBI" id="CHEBI:33019"/>
        <dbReference type="ChEBI" id="CHEBI:57538"/>
        <dbReference type="ChEBI" id="CHEBI:58017"/>
        <dbReference type="EC" id="2.4.2.10"/>
    </reaction>
</comment>
<comment type="caution">
    <text evidence="6">Lacks conserved residue(s) required for the propagation of feature annotation.</text>
</comment>
<dbReference type="AlphaFoldDB" id="A0A2V2YUX0"/>
<dbReference type="CDD" id="cd06223">
    <property type="entry name" value="PRTases_typeI"/>
    <property type="match status" value="1"/>
</dbReference>
<reference evidence="8 9" key="1">
    <citation type="submission" date="2018-05" db="EMBL/GenBank/DDBJ databases">
        <title>Genomic Encyclopedia of Type Strains, Phase III (KMG-III): the genomes of soil and plant-associated and newly described type strains.</title>
        <authorList>
            <person name="Whitman W."/>
        </authorList>
    </citation>
    <scope>NUCLEOTIDE SEQUENCE [LARGE SCALE GENOMIC DNA]</scope>
    <source>
        <strain evidence="8 9">CECT 5696</strain>
    </source>
</reference>
<dbReference type="NCBIfam" id="TIGR00336">
    <property type="entry name" value="pyrE"/>
    <property type="match status" value="1"/>
</dbReference>
<feature type="domain" description="Phosphoribosyltransferase" evidence="7">
    <location>
        <begin position="57"/>
        <end position="143"/>
    </location>
</feature>
<accession>A0A2V2YUX0</accession>
<keyword evidence="4 6" id="KW-0808">Transferase</keyword>
<feature type="binding site" description="in other chain" evidence="6">
    <location>
        <begin position="114"/>
        <end position="122"/>
    </location>
    <ligand>
        <name>5-phospho-alpha-D-ribose 1-diphosphate</name>
        <dbReference type="ChEBI" id="CHEBI:58017"/>
        <note>ligand shared between dimeric partners</note>
    </ligand>
</feature>
<feature type="binding site" description="in other chain" evidence="6">
    <location>
        <position position="23"/>
    </location>
    <ligand>
        <name>5-phospho-alpha-D-ribose 1-diphosphate</name>
        <dbReference type="ChEBI" id="CHEBI:58017"/>
        <note>ligand shared between dimeric partners</note>
    </ligand>
</feature>
<evidence type="ECO:0000256" key="5">
    <source>
        <dbReference type="ARBA" id="ARBA00022975"/>
    </source>
</evidence>
<dbReference type="UniPathway" id="UPA00070">
    <property type="reaction ID" value="UER00119"/>
</dbReference>
<dbReference type="PANTHER" id="PTHR19278">
    <property type="entry name" value="OROTATE PHOSPHORIBOSYLTRANSFERASE"/>
    <property type="match status" value="1"/>
</dbReference>
<evidence type="ECO:0000256" key="6">
    <source>
        <dbReference type="HAMAP-Rule" id="MF_01208"/>
    </source>
</evidence>
<dbReference type="Pfam" id="PF00156">
    <property type="entry name" value="Pribosyltran"/>
    <property type="match status" value="1"/>
</dbReference>
<comment type="pathway">
    <text evidence="1 6">Pyrimidine metabolism; UMP biosynthesis via de novo pathway; UMP from orotate: step 1/2.</text>
</comment>
<dbReference type="InterPro" id="IPR000836">
    <property type="entry name" value="PRTase_dom"/>
</dbReference>
<evidence type="ECO:0000313" key="9">
    <source>
        <dbReference type="Proteomes" id="UP000246635"/>
    </source>
</evidence>
<evidence type="ECO:0000259" key="7">
    <source>
        <dbReference type="Pfam" id="PF00156"/>
    </source>
</evidence>
<dbReference type="InterPro" id="IPR023031">
    <property type="entry name" value="OPRT"/>
</dbReference>
<feature type="binding site" evidence="6">
    <location>
        <position position="88"/>
    </location>
    <ligand>
        <name>5-phospho-alpha-D-ribose 1-diphosphate</name>
        <dbReference type="ChEBI" id="CHEBI:58017"/>
        <note>ligand shared between dimeric partners</note>
    </ligand>
</feature>
<dbReference type="InterPro" id="IPR029057">
    <property type="entry name" value="PRTase-like"/>
</dbReference>
<dbReference type="Gene3D" id="3.40.50.2020">
    <property type="match status" value="1"/>
</dbReference>
<dbReference type="RefSeq" id="WP_110043995.1">
    <property type="nucleotide sequence ID" value="NZ_CP054612.1"/>
</dbReference>
<sequence>MDRTELAAQIYNIAHLTGHFTLRSGNTSDHYFDKYLFESNPTILAAIADQLAPLIPAGTEILAGLEVGGIPIATALALKTGIPAVFVRKKAKEYGTCKLAEGTDIAGKRVCIIEDVVTTGGQILLSAEDLKKYDARVESVVSVIAREPIGRTNLANANLLFRSLFRMEELLPV</sequence>